<comment type="pathway">
    <text evidence="7">Amino-acid degradation; L-tryptophan degradation via kynurenine pathway; L-kynurenine from L-tryptophan: step 2/2.</text>
</comment>
<dbReference type="HAMAP" id="MF_01969">
    <property type="entry name" value="KynB"/>
    <property type="match status" value="1"/>
</dbReference>
<reference evidence="8 9" key="1">
    <citation type="journal article" date="1979" name="Int. J. Syst. Evol. Microbiol.">
        <title>Bacillus globisporus subsp. marinus subsp. nov.</title>
        <authorList>
            <person name="Liu H."/>
        </authorList>
    </citation>
    <scope>NUCLEOTIDE SEQUENCE [LARGE SCALE GENOMIC DNA]</scope>
    <source>
        <strain evidence="8 9">DSM 1297</strain>
    </source>
</reference>
<dbReference type="PANTHER" id="PTHR31118:SF32">
    <property type="entry name" value="KYNURENINE FORMAMIDASE"/>
    <property type="match status" value="1"/>
</dbReference>
<feature type="binding site" evidence="7">
    <location>
        <position position="52"/>
    </location>
    <ligand>
        <name>Zn(2+)</name>
        <dbReference type="ChEBI" id="CHEBI:29105"/>
        <label>1</label>
    </ligand>
</feature>
<gene>
    <name evidence="7 8" type="primary">kynB</name>
    <name evidence="8" type="ORF">AB1471_07735</name>
</gene>
<feature type="binding site" evidence="7">
    <location>
        <position position="54"/>
    </location>
    <ligand>
        <name>Zn(2+)</name>
        <dbReference type="ChEBI" id="CHEBI:29105"/>
        <label>1</label>
    </ligand>
</feature>
<evidence type="ECO:0000313" key="9">
    <source>
        <dbReference type="Proteomes" id="UP001556040"/>
    </source>
</evidence>
<feature type="active site" description="Proton donor/acceptor" evidence="7">
    <location>
        <position position="58"/>
    </location>
</feature>
<dbReference type="PANTHER" id="PTHR31118">
    <property type="entry name" value="CYCLASE-LIKE PROTEIN 2"/>
    <property type="match status" value="1"/>
</dbReference>
<organism evidence="8 9">
    <name type="scientific">Jeotgalibacillus marinus</name>
    <dbReference type="NCBI Taxonomy" id="86667"/>
    <lineage>
        <taxon>Bacteria</taxon>
        <taxon>Bacillati</taxon>
        <taxon>Bacillota</taxon>
        <taxon>Bacilli</taxon>
        <taxon>Bacillales</taxon>
        <taxon>Caryophanaceae</taxon>
        <taxon>Jeotgalibacillus</taxon>
    </lineage>
</organism>
<keyword evidence="9" id="KW-1185">Reference proteome</keyword>
<evidence type="ECO:0000256" key="5">
    <source>
        <dbReference type="ARBA" id="ARBA00023079"/>
    </source>
</evidence>
<comment type="function">
    <text evidence="1 7">Catalyzes the hydrolysis of N-formyl-L-kynurenine to L-kynurenine, the second step in the kynurenine pathway of tryptophan degradation.</text>
</comment>
<dbReference type="SUPFAM" id="SSF102198">
    <property type="entry name" value="Putative cyclase"/>
    <property type="match status" value="1"/>
</dbReference>
<dbReference type="Proteomes" id="UP001556040">
    <property type="component" value="Unassembled WGS sequence"/>
</dbReference>
<dbReference type="Gene3D" id="3.50.30.50">
    <property type="entry name" value="Putative cyclase"/>
    <property type="match status" value="1"/>
</dbReference>
<comment type="caution">
    <text evidence="8">The sequence shown here is derived from an EMBL/GenBank/DDBJ whole genome shotgun (WGS) entry which is preliminary data.</text>
</comment>
<evidence type="ECO:0000256" key="4">
    <source>
        <dbReference type="ARBA" id="ARBA00022833"/>
    </source>
</evidence>
<accession>A0ABV3Q2W4</accession>
<keyword evidence="2 7" id="KW-0479">Metal-binding</keyword>
<keyword evidence="5 7" id="KW-0823">Tryptophan catabolism</keyword>
<dbReference type="GO" id="GO:0004061">
    <property type="term" value="F:arylformamidase activity"/>
    <property type="evidence" value="ECO:0007669"/>
    <property type="project" value="UniProtKB-EC"/>
</dbReference>
<dbReference type="NCBIfam" id="TIGR03035">
    <property type="entry name" value="trp_arylform"/>
    <property type="match status" value="1"/>
</dbReference>
<comment type="subunit">
    <text evidence="7">Homodimer.</text>
</comment>
<sequence>MSSIIDISMKLSQKTASWPGDTPFHYEVACSKEESGSVNVGKIETSTHIGTHIDAPYHFEENGKKVDELPLERYVSQAIVIDCSNKVQIVAEDILPYLTNECVTTVLIKTRYWRDRTKFPDTIPTMEEALPRQLTQKGISLIGVDLPSVDRIDSKELGVHHSLAKYDISILEGIVMDDVKPGIYELIALPLRIEGADGSPVRAILRTIE</sequence>
<feature type="binding site" evidence="7">
    <location>
        <position position="172"/>
    </location>
    <ligand>
        <name>Zn(2+)</name>
        <dbReference type="ChEBI" id="CHEBI:29105"/>
        <label>1</label>
    </ligand>
</feature>
<keyword evidence="4 7" id="KW-0862">Zinc</keyword>
<dbReference type="Pfam" id="PF04199">
    <property type="entry name" value="Cyclase"/>
    <property type="match status" value="1"/>
</dbReference>
<feature type="binding site" evidence="7">
    <location>
        <position position="18"/>
    </location>
    <ligand>
        <name>substrate</name>
    </ligand>
</feature>
<comment type="cofactor">
    <cofactor evidence="7">
        <name>Zn(2+)</name>
        <dbReference type="ChEBI" id="CHEBI:29105"/>
    </cofactor>
    <text evidence="7">Binds 2 zinc ions per subunit.</text>
</comment>
<evidence type="ECO:0000256" key="3">
    <source>
        <dbReference type="ARBA" id="ARBA00022801"/>
    </source>
</evidence>
<evidence type="ECO:0000256" key="6">
    <source>
        <dbReference type="ARBA" id="ARBA00048496"/>
    </source>
</evidence>
<dbReference type="EMBL" id="JBFMIA010000004">
    <property type="protein sequence ID" value="MEW9501691.1"/>
    <property type="molecule type" value="Genomic_DNA"/>
</dbReference>
<dbReference type="InterPro" id="IPR017484">
    <property type="entry name" value="Kynurenine_formamidase_bac"/>
</dbReference>
<dbReference type="InterPro" id="IPR037175">
    <property type="entry name" value="KFase_sf"/>
</dbReference>
<feature type="binding site" evidence="7">
    <location>
        <position position="160"/>
    </location>
    <ligand>
        <name>Zn(2+)</name>
        <dbReference type="ChEBI" id="CHEBI:29105"/>
        <label>2</label>
    </ligand>
</feature>
<proteinExistence type="inferred from homology"/>
<feature type="binding site" evidence="7">
    <location>
        <position position="172"/>
    </location>
    <ligand>
        <name>Zn(2+)</name>
        <dbReference type="ChEBI" id="CHEBI:29105"/>
        <label>2</label>
    </ligand>
</feature>
<keyword evidence="3 7" id="KW-0378">Hydrolase</keyword>
<dbReference type="RefSeq" id="WP_367779166.1">
    <property type="nucleotide sequence ID" value="NZ_JBFMIA010000004.1"/>
</dbReference>
<dbReference type="EC" id="3.5.1.9" evidence="7"/>
<feature type="binding site" evidence="7">
    <location>
        <position position="48"/>
    </location>
    <ligand>
        <name>Zn(2+)</name>
        <dbReference type="ChEBI" id="CHEBI:29105"/>
        <label>1</label>
    </ligand>
</feature>
<comment type="similarity">
    <text evidence="7">Belongs to the Cyclase 1 superfamily. KynB family.</text>
</comment>
<feature type="binding site" evidence="7">
    <location>
        <position position="54"/>
    </location>
    <ligand>
        <name>Zn(2+)</name>
        <dbReference type="ChEBI" id="CHEBI:29105"/>
        <label>2</label>
    </ligand>
</feature>
<protein>
    <recommendedName>
        <fullName evidence="7">Kynurenine formamidase</fullName>
        <shortName evidence="7">KFA</shortName>
        <shortName evidence="7">KFase</shortName>
        <ecNumber evidence="7">3.5.1.9</ecNumber>
    </recommendedName>
    <alternativeName>
        <fullName evidence="7">Arylformamidase</fullName>
    </alternativeName>
    <alternativeName>
        <fullName evidence="7">N-formylkynurenine formamidase</fullName>
        <shortName evidence="7">FKF</shortName>
    </alternativeName>
</protein>
<comment type="catalytic activity">
    <reaction evidence="6 7">
        <text>N-formyl-L-kynurenine + H2O = L-kynurenine + formate + H(+)</text>
        <dbReference type="Rhea" id="RHEA:13009"/>
        <dbReference type="ChEBI" id="CHEBI:15377"/>
        <dbReference type="ChEBI" id="CHEBI:15378"/>
        <dbReference type="ChEBI" id="CHEBI:15740"/>
        <dbReference type="ChEBI" id="CHEBI:57959"/>
        <dbReference type="ChEBI" id="CHEBI:58629"/>
        <dbReference type="EC" id="3.5.1.9"/>
    </reaction>
</comment>
<name>A0ABV3Q2W4_9BACL</name>
<evidence type="ECO:0000313" key="8">
    <source>
        <dbReference type="EMBL" id="MEW9501691.1"/>
    </source>
</evidence>
<evidence type="ECO:0000256" key="2">
    <source>
        <dbReference type="ARBA" id="ARBA00022723"/>
    </source>
</evidence>
<evidence type="ECO:0000256" key="7">
    <source>
        <dbReference type="HAMAP-Rule" id="MF_01969"/>
    </source>
</evidence>
<dbReference type="InterPro" id="IPR007325">
    <property type="entry name" value="KFase/CYL"/>
</dbReference>
<evidence type="ECO:0000256" key="1">
    <source>
        <dbReference type="ARBA" id="ARBA00002204"/>
    </source>
</evidence>